<proteinExistence type="predicted"/>
<evidence type="ECO:0000259" key="3">
    <source>
        <dbReference type="PROSITE" id="PS50222"/>
    </source>
</evidence>
<feature type="region of interest" description="Disordered" evidence="2">
    <location>
        <begin position="15"/>
        <end position="56"/>
    </location>
</feature>
<protein>
    <submittedName>
        <fullName evidence="4">(spotted green pufferfish) hypothetical protein</fullName>
    </submittedName>
</protein>
<organism evidence="4">
    <name type="scientific">Tetraodon nigroviridis</name>
    <name type="common">Spotted green pufferfish</name>
    <name type="synonym">Chelonodon nigroviridis</name>
    <dbReference type="NCBI Taxonomy" id="99883"/>
    <lineage>
        <taxon>Eukaryota</taxon>
        <taxon>Metazoa</taxon>
        <taxon>Chordata</taxon>
        <taxon>Craniata</taxon>
        <taxon>Vertebrata</taxon>
        <taxon>Euteleostomi</taxon>
        <taxon>Actinopterygii</taxon>
        <taxon>Neopterygii</taxon>
        <taxon>Teleostei</taxon>
        <taxon>Neoteleostei</taxon>
        <taxon>Acanthomorphata</taxon>
        <taxon>Eupercaria</taxon>
        <taxon>Tetraodontiformes</taxon>
        <taxon>Tetradontoidea</taxon>
        <taxon>Tetraodontidae</taxon>
        <taxon>Tetraodon</taxon>
    </lineage>
</organism>
<feature type="compositionally biased region" description="Low complexity" evidence="2">
    <location>
        <begin position="275"/>
        <end position="289"/>
    </location>
</feature>
<dbReference type="InterPro" id="IPR002048">
    <property type="entry name" value="EF_hand_dom"/>
</dbReference>
<dbReference type="InterPro" id="IPR011992">
    <property type="entry name" value="EF-hand-dom_pair"/>
</dbReference>
<dbReference type="InterPro" id="IPR051111">
    <property type="entry name" value="Ca-binding_regulatory"/>
</dbReference>
<name>Q4RS65_TETNG</name>
<dbReference type="GO" id="GO:0005509">
    <property type="term" value="F:calcium ion binding"/>
    <property type="evidence" value="ECO:0007669"/>
    <property type="project" value="InterPro"/>
</dbReference>
<dbReference type="AlphaFoldDB" id="Q4RS65"/>
<dbReference type="GO" id="GO:0032588">
    <property type="term" value="C:trans-Golgi network membrane"/>
    <property type="evidence" value="ECO:0007669"/>
    <property type="project" value="TreeGrafter"/>
</dbReference>
<evidence type="ECO:0000313" key="4">
    <source>
        <dbReference type="EMBL" id="CAG08767.1"/>
    </source>
</evidence>
<evidence type="ECO:0000256" key="2">
    <source>
        <dbReference type="SAM" id="MobiDB-lite"/>
    </source>
</evidence>
<feature type="region of interest" description="Disordered" evidence="2">
    <location>
        <begin position="263"/>
        <end position="352"/>
    </location>
</feature>
<dbReference type="EMBL" id="CAAE01015000">
    <property type="protein sequence ID" value="CAG08767.1"/>
    <property type="molecule type" value="Genomic_DNA"/>
</dbReference>
<dbReference type="SUPFAM" id="SSF47473">
    <property type="entry name" value="EF-hand"/>
    <property type="match status" value="1"/>
</dbReference>
<dbReference type="PANTHER" id="PTHR46311">
    <property type="entry name" value="CALCIUM-BINDING PROTEIN 8-RELATED"/>
    <property type="match status" value="1"/>
</dbReference>
<feature type="compositionally biased region" description="Low complexity" evidence="2">
    <location>
        <begin position="301"/>
        <end position="321"/>
    </location>
</feature>
<gene>
    <name evidence="4" type="ORF">GSTENG00029844001</name>
</gene>
<accession>Q4RS65</accession>
<dbReference type="PANTHER" id="PTHR46311:SF3">
    <property type="entry name" value="CALCIUM-BINDING PROTEIN 8"/>
    <property type="match status" value="1"/>
</dbReference>
<dbReference type="KEGG" id="tng:GSTEN00029844G001"/>
<evidence type="ECO:0000256" key="1">
    <source>
        <dbReference type="ARBA" id="ARBA00022737"/>
    </source>
</evidence>
<feature type="compositionally biased region" description="Polar residues" evidence="2">
    <location>
        <begin position="46"/>
        <end position="56"/>
    </location>
</feature>
<reference evidence="4" key="2">
    <citation type="submission" date="2004-02" db="EMBL/GenBank/DDBJ databases">
        <authorList>
            <consortium name="Genoscope"/>
            <consortium name="Whitehead Institute Centre for Genome Research"/>
        </authorList>
    </citation>
    <scope>NUCLEOTIDE SEQUENCE</scope>
</reference>
<keyword evidence="1" id="KW-0677">Repeat</keyword>
<feature type="domain" description="EF-hand" evidence="3">
    <location>
        <begin position="116"/>
        <end position="151"/>
    </location>
</feature>
<dbReference type="OrthoDB" id="9989112at2759"/>
<dbReference type="Gene3D" id="1.10.238.10">
    <property type="entry name" value="EF-hand"/>
    <property type="match status" value="1"/>
</dbReference>
<comment type="caution">
    <text evidence="4">The sequence shown here is derived from an EMBL/GenBank/DDBJ whole genome shotgun (WGS) entry which is preliminary data.</text>
</comment>
<dbReference type="PROSITE" id="PS50222">
    <property type="entry name" value="EF_HAND_2"/>
    <property type="match status" value="1"/>
</dbReference>
<reference evidence="4" key="1">
    <citation type="journal article" date="2004" name="Nature">
        <title>Genome duplication in the teleost fish Tetraodon nigroviridis reveals the early vertebrate proto-karyotype.</title>
        <authorList>
            <person name="Jaillon O."/>
            <person name="Aury J.-M."/>
            <person name="Brunet F."/>
            <person name="Petit J.-L."/>
            <person name="Stange-Thomann N."/>
            <person name="Mauceli E."/>
            <person name="Bouneau L."/>
            <person name="Fischer C."/>
            <person name="Ozouf-Costaz C."/>
            <person name="Bernot A."/>
            <person name="Nicaud S."/>
            <person name="Jaffe D."/>
            <person name="Fisher S."/>
            <person name="Lutfalla G."/>
            <person name="Dossat C."/>
            <person name="Segurens B."/>
            <person name="Dasilva C."/>
            <person name="Salanoubat M."/>
            <person name="Levy M."/>
            <person name="Boudet N."/>
            <person name="Castellano S."/>
            <person name="Anthouard V."/>
            <person name="Jubin C."/>
            <person name="Castelli V."/>
            <person name="Katinka M."/>
            <person name="Vacherie B."/>
            <person name="Biemont C."/>
            <person name="Skalli Z."/>
            <person name="Cattolico L."/>
            <person name="Poulain J."/>
            <person name="De Berardinis V."/>
            <person name="Cruaud C."/>
            <person name="Duprat S."/>
            <person name="Brottier P."/>
            <person name="Coutanceau J.-P."/>
            <person name="Gouzy J."/>
            <person name="Parra G."/>
            <person name="Lardier G."/>
            <person name="Chapple C."/>
            <person name="McKernan K.J."/>
            <person name="McEwan P."/>
            <person name="Bosak S."/>
            <person name="Kellis M."/>
            <person name="Volff J.-N."/>
            <person name="Guigo R."/>
            <person name="Zody M.C."/>
            <person name="Mesirov J."/>
            <person name="Lindblad-Toh K."/>
            <person name="Birren B."/>
            <person name="Nusbaum C."/>
            <person name="Kahn D."/>
            <person name="Robinson-Rechavi M."/>
            <person name="Laudet V."/>
            <person name="Schachter V."/>
            <person name="Quetier F."/>
            <person name="Saurin W."/>
            <person name="Scarpelli C."/>
            <person name="Wincker P."/>
            <person name="Lander E.S."/>
            <person name="Weissenbach J."/>
            <person name="Roest Crollius H."/>
        </authorList>
    </citation>
    <scope>NUCLEOTIDE SEQUENCE [LARGE SCALE GENOMIC DNA]</scope>
</reference>
<sequence length="352" mass="37862">MSKWLNDGEVLVGQGSGEAVPVSPRLHGIPNGSPMPGRARTPLPSPSSKEMVSSPQAEVMGKAKELFVLCDKEGKGFITKRDMQVSTRRGCVKCFFDWVFIRLSVRGQRLQGEVPLSPEQLEEVFESLDRQSNGFLTPIEFNTGLGELVGLEDTTDLSPNEPGEEADGLDLSEDPTEVRVGHVLMELGGEKLLKDQRECISLWRELQKDRPELLSVLEGILIHAVSQLQDCIRERDSLEQALRRHGKPDPGGARETFDAAGVQNPAAKHGPGKHQSAQHATPQHQQAAAGAGGAEQREAAGRSGPAARAAAQRRPGAAGQAEVRGKGPFAQKPGERRGAVQAAALKRHDGSV</sequence>